<evidence type="ECO:0008006" key="7">
    <source>
        <dbReference type="Google" id="ProtNLM"/>
    </source>
</evidence>
<dbReference type="EMBL" id="LR899011">
    <property type="protein sequence ID" value="CAD7086425.1"/>
    <property type="molecule type" value="Genomic_DNA"/>
</dbReference>
<evidence type="ECO:0000313" key="5">
    <source>
        <dbReference type="EMBL" id="CAD7086425.1"/>
    </source>
</evidence>
<dbReference type="InterPro" id="IPR033053">
    <property type="entry name" value="Hir3/CABIN1"/>
</dbReference>
<dbReference type="InterPro" id="IPR011990">
    <property type="entry name" value="TPR-like_helical_dom_sf"/>
</dbReference>
<feature type="compositionally biased region" description="Basic and acidic residues" evidence="4">
    <location>
        <begin position="299"/>
        <end position="312"/>
    </location>
</feature>
<dbReference type="GO" id="GO:0031491">
    <property type="term" value="F:nucleosome binding"/>
    <property type="evidence" value="ECO:0007669"/>
    <property type="project" value="TreeGrafter"/>
</dbReference>
<dbReference type="InterPro" id="IPR019734">
    <property type="entry name" value="TPR_rpt"/>
</dbReference>
<dbReference type="SUPFAM" id="SSF48452">
    <property type="entry name" value="TPR-like"/>
    <property type="match status" value="2"/>
</dbReference>
<evidence type="ECO:0000256" key="3">
    <source>
        <dbReference type="PROSITE-ProRule" id="PRU00339"/>
    </source>
</evidence>
<evidence type="ECO:0000256" key="4">
    <source>
        <dbReference type="SAM" id="MobiDB-lite"/>
    </source>
</evidence>
<protein>
    <recommendedName>
        <fullName evidence="7">Calcineurin-binding protein cabin-1</fullName>
    </recommendedName>
</protein>
<dbReference type="GO" id="GO:0006325">
    <property type="term" value="P:chromatin organization"/>
    <property type="evidence" value="ECO:0007669"/>
    <property type="project" value="InterPro"/>
</dbReference>
<dbReference type="Gene3D" id="1.25.40.10">
    <property type="entry name" value="Tetratricopeptide repeat domain"/>
    <property type="match status" value="1"/>
</dbReference>
<dbReference type="PANTHER" id="PTHR15502:SF7">
    <property type="entry name" value="CALCINEURIN-BINDING PROTEIN CABIN-1"/>
    <property type="match status" value="1"/>
</dbReference>
<comment type="subcellular location">
    <subcellularLocation>
        <location evidence="1">Nucleus</location>
    </subcellularLocation>
</comment>
<keyword evidence="2" id="KW-0539">Nucleus</keyword>
<feature type="region of interest" description="Disordered" evidence="4">
    <location>
        <begin position="294"/>
        <end position="373"/>
    </location>
</feature>
<feature type="compositionally biased region" description="Basic and acidic residues" evidence="4">
    <location>
        <begin position="357"/>
        <end position="366"/>
    </location>
</feature>
<evidence type="ECO:0000256" key="1">
    <source>
        <dbReference type="ARBA" id="ARBA00004123"/>
    </source>
</evidence>
<feature type="compositionally biased region" description="Basic and acidic residues" evidence="4">
    <location>
        <begin position="1342"/>
        <end position="1353"/>
    </location>
</feature>
<accession>A0A7R8UTM9</accession>
<dbReference type="OrthoDB" id="77564at2759"/>
<keyword evidence="6" id="KW-1185">Reference proteome</keyword>
<dbReference type="GO" id="GO:0005634">
    <property type="term" value="C:nucleus"/>
    <property type="evidence" value="ECO:0007669"/>
    <property type="project" value="UniProtKB-SubCell"/>
</dbReference>
<dbReference type="InParanoid" id="A0A7R8UTM9"/>
<keyword evidence="3" id="KW-0802">TPR repeat</keyword>
<feature type="repeat" description="TPR" evidence="3">
    <location>
        <begin position="117"/>
        <end position="150"/>
    </location>
</feature>
<reference evidence="5 6" key="1">
    <citation type="submission" date="2020-11" db="EMBL/GenBank/DDBJ databases">
        <authorList>
            <person name="Wallbank WR R."/>
            <person name="Pardo Diaz C."/>
            <person name="Kozak K."/>
            <person name="Martin S."/>
            <person name="Jiggins C."/>
            <person name="Moest M."/>
            <person name="Warren A I."/>
            <person name="Generalovic N T."/>
            <person name="Byers J.R.P. K."/>
            <person name="Montejo-Kovacevich G."/>
            <person name="Yen C E."/>
        </authorList>
    </citation>
    <scope>NUCLEOTIDE SEQUENCE [LARGE SCALE GENOMIC DNA]</scope>
</reference>
<dbReference type="SMART" id="SM00028">
    <property type="entry name" value="TPR"/>
    <property type="match status" value="3"/>
</dbReference>
<dbReference type="Pfam" id="PF13181">
    <property type="entry name" value="TPR_8"/>
    <property type="match status" value="1"/>
</dbReference>
<feature type="compositionally biased region" description="Polar residues" evidence="4">
    <location>
        <begin position="340"/>
        <end position="350"/>
    </location>
</feature>
<evidence type="ECO:0000313" key="6">
    <source>
        <dbReference type="Proteomes" id="UP000594454"/>
    </source>
</evidence>
<proteinExistence type="predicted"/>
<dbReference type="Proteomes" id="UP000594454">
    <property type="component" value="Chromosome 3"/>
</dbReference>
<organism evidence="5 6">
    <name type="scientific">Hermetia illucens</name>
    <name type="common">Black soldier fly</name>
    <dbReference type="NCBI Taxonomy" id="343691"/>
    <lineage>
        <taxon>Eukaryota</taxon>
        <taxon>Metazoa</taxon>
        <taxon>Ecdysozoa</taxon>
        <taxon>Arthropoda</taxon>
        <taxon>Hexapoda</taxon>
        <taxon>Insecta</taxon>
        <taxon>Pterygota</taxon>
        <taxon>Neoptera</taxon>
        <taxon>Endopterygota</taxon>
        <taxon>Diptera</taxon>
        <taxon>Brachycera</taxon>
        <taxon>Stratiomyomorpha</taxon>
        <taxon>Stratiomyidae</taxon>
        <taxon>Hermetiinae</taxon>
        <taxon>Hermetia</taxon>
    </lineage>
</organism>
<dbReference type="PROSITE" id="PS50005">
    <property type="entry name" value="TPR"/>
    <property type="match status" value="2"/>
</dbReference>
<sequence length="1393" mass="162203">MMRIVALNEVQNEADTDENEDGIQVTKEAEETIAVSEYMRALSFKQKGRDADAQTLFRELLETRVLNEISFDDKDDKLFSIRYNCHKNLALIYEDKGEEEKALEHFMEAMHLDDSDVYTMNRLGQLALKLKQVNLAEYAFEKCLAKNPNHWPAGDGILQVMCQNENILGAYGWALKWYNKNPKYERAIDVLTEINDTFGHLLPFFEKVWNQVYTTPADAVKVRKPSVFPEADIISNEPERMITPNLDDFKVAELNWLTVGRFITSLYNHLTETKQTIIFIITVDDMLKVKVEEESQNGHVEKPEDIEMKAEGDGVESGVVEPAENTNEDSTVFIAPSSEPPSGQTSQPDSNAEDSDNTSKEAESAKPKPRRRCSDLSFLEQWGWHKNRRYSSRKKSQQDRPEVDTSINGFLRRILAKYFQENFDEESPFLADVKIDAECGSKHEKPAEELKEIQASYEIFQSQTKADFEEFLKELKAKSFDLIAIIFLWLKYISKYWDRPITEEMKELYHEIFEFYLNHYDMQTWNQLSNDEFNASFRMMLFFLELDHDKELIKARGQVRNEIDARWKMLYYHLMFHSGFAFVLADDMYEKNIIRLIWIDYCSAKFENDLHRSVECLSHLEYLIEKQEPNFKIEFPNLKDGRFVDLESVRNTRINLQRRISLNNVKNLYDSHDFESLIEILKDSMVNSIEIKNSDNTCMKIQTQIEVLLESFWNVGRLNECLIWSERSLKYSVDNLLSAPTDTYRYREWAESVNFILIYIEELILKEGYDILCCLEKYQSRLVQSLTKILSHQLDVPFDKNNNPYHPINIKRPWIVLQQVLQRDEDNSPVVIKVRNPDVLPENEDIEELIPHTLLILFTAHESLGRRQWCTRDNGQLLLYTLDIIVPKLRAPFLDAYRDYVFEYLEQITYCLYGYPPKKPRSRHIEEHDASPVELTWKRAIQLFDIYRPETLPEFNSYKGDSISADMEQLLLKILPLIPREIDPNSSTGPIREFIAGKTCELPPRFDLLPQRISCIFYLLADYYFKSRDFSKTLRYYVLDLACEPTRFDSWAGLALSKASKLETKLNSCTPLDITDFLIHSENAQRCFEQCIKLNPEHTLFWIEYGSFAYTIHSFCSRNIKHSCDTLSMEMFAFAEARKEEYLNVAYQCFTTAEKIMHQHKEDISHEETDSHDEKWLHHYMLGKIAEKRKEHPKVYLDHYVQAAKYLYENNAAYPFKINHNNPSTLSIEALEVFYRTTSSIIKYLEQHSEISREVGRLFLQVLKDLASSPFACNQAKIDNTSILLHKRKLAEKVENSAKHAKLETSETNPSLVIVKSASDCVKPSPPPPTQPASQPPQQKVEGVETSKDKDEATSSNGADVPKAKSRPHTPSEGNEGKTESPSRRGSQRIVEK</sequence>
<evidence type="ECO:0000256" key="2">
    <source>
        <dbReference type="ARBA" id="ARBA00023242"/>
    </source>
</evidence>
<feature type="region of interest" description="Disordered" evidence="4">
    <location>
        <begin position="1319"/>
        <end position="1393"/>
    </location>
</feature>
<dbReference type="PANTHER" id="PTHR15502">
    <property type="entry name" value="CALCINEURIN-BINDING PROTEIN CABIN 1-RELATED"/>
    <property type="match status" value="1"/>
</dbReference>
<gene>
    <name evidence="5" type="ORF">HERILL_LOCUS9201</name>
</gene>
<feature type="repeat" description="TPR" evidence="3">
    <location>
        <begin position="83"/>
        <end position="116"/>
    </location>
</feature>
<name>A0A7R8UTM9_HERIL</name>
<feature type="compositionally biased region" description="Pro residues" evidence="4">
    <location>
        <begin position="1324"/>
        <end position="1335"/>
    </location>
</feature>